<organism evidence="2">
    <name type="scientific">Aeromonas caviae</name>
    <name type="common">Aeromonas punctata</name>
    <dbReference type="NCBI Taxonomy" id="648"/>
    <lineage>
        <taxon>Bacteria</taxon>
        <taxon>Pseudomonadati</taxon>
        <taxon>Pseudomonadota</taxon>
        <taxon>Gammaproteobacteria</taxon>
        <taxon>Aeromonadales</taxon>
        <taxon>Aeromonadaceae</taxon>
        <taxon>Aeromonas</taxon>
    </lineage>
</organism>
<evidence type="ECO:0000256" key="1">
    <source>
        <dbReference type="SAM" id="Phobius"/>
    </source>
</evidence>
<evidence type="ECO:0000313" key="2">
    <source>
        <dbReference type="EMBL" id="QQA59275.1"/>
    </source>
</evidence>
<sequence length="110" mass="12337">MDALPIHVFKDSFYPVLELLNENEIKYQIREQRSGTLMASSGVIEIIVNASIWVSLASVLIAFIKAKNNREVTITTEDNQIIHAKGLDSQQLQDVLKHAKGITAIEPHKK</sequence>
<accession>A0A7T3WZ68</accession>
<dbReference type="EMBL" id="CP065937">
    <property type="protein sequence ID" value="QQA59275.1"/>
    <property type="molecule type" value="Genomic_DNA"/>
</dbReference>
<keyword evidence="1" id="KW-0472">Membrane</keyword>
<keyword evidence="1" id="KW-0812">Transmembrane</keyword>
<gene>
    <name evidence="2" type="ORF">JC965_13220</name>
</gene>
<proteinExistence type="predicted"/>
<keyword evidence="1" id="KW-1133">Transmembrane helix</keyword>
<dbReference type="RefSeq" id="WP_109421811.1">
    <property type="nucleotide sequence ID" value="NZ_AP024948.1"/>
</dbReference>
<protein>
    <submittedName>
        <fullName evidence="2">Uncharacterized protein</fullName>
    </submittedName>
</protein>
<dbReference type="AlphaFoldDB" id="A0A7T3WZ68"/>
<feature type="transmembrane region" description="Helical" evidence="1">
    <location>
        <begin position="46"/>
        <end position="64"/>
    </location>
</feature>
<reference evidence="2" key="1">
    <citation type="submission" date="2020-12" db="EMBL/GenBank/DDBJ databases">
        <title>GES Beta-lactamases isolated from hospital effluents in Brazil.</title>
        <authorList>
            <person name="Conte D."/>
            <person name="Mesa D."/>
            <person name="Palmeiro J.K."/>
            <person name="Dalla-Costa L.M."/>
        </authorList>
    </citation>
    <scope>NUCLEOTIDE SEQUENCE [LARGE SCALE GENOMIC DNA]</scope>
    <source>
        <strain evidence="2">Aero21</strain>
    </source>
</reference>
<name>A0A7T3WZ68_AERCA</name>